<gene>
    <name evidence="2" type="ORF">BCR34DRAFT_142588</name>
</gene>
<organism evidence="2 3">
    <name type="scientific">Clohesyomyces aquaticus</name>
    <dbReference type="NCBI Taxonomy" id="1231657"/>
    <lineage>
        <taxon>Eukaryota</taxon>
        <taxon>Fungi</taxon>
        <taxon>Dikarya</taxon>
        <taxon>Ascomycota</taxon>
        <taxon>Pezizomycotina</taxon>
        <taxon>Dothideomycetes</taxon>
        <taxon>Pleosporomycetidae</taxon>
        <taxon>Pleosporales</taxon>
        <taxon>Lindgomycetaceae</taxon>
        <taxon>Clohesyomyces</taxon>
    </lineage>
</organism>
<dbReference type="AlphaFoldDB" id="A0A1Y1YLA1"/>
<accession>A0A1Y1YLA1</accession>
<name>A0A1Y1YLA1_9PLEO</name>
<feature type="region of interest" description="Disordered" evidence="1">
    <location>
        <begin position="535"/>
        <end position="559"/>
    </location>
</feature>
<keyword evidence="3" id="KW-1185">Reference proteome</keyword>
<evidence type="ECO:0000256" key="1">
    <source>
        <dbReference type="SAM" id="MobiDB-lite"/>
    </source>
</evidence>
<evidence type="ECO:0000313" key="3">
    <source>
        <dbReference type="Proteomes" id="UP000193144"/>
    </source>
</evidence>
<sequence>MAPAEPQPSIQRVDELLKGLPRDDERLDKPIQSLEKIRRVLAAVDCFVACYGNVFAGGQFFDSSLDVYETRLRDWQSERKHTWNNLVRRRSSHGEELKAEEEVALLSRDIVVFIVQFALRSNTPFNDGTPHSSPLGALFRRLDNLRIKVGELETLPTRGSSRAEALNTHATELKHTWECLCEEMGLTKEERLCATDVLAASPSRFWVDAWWHATLTHRPVFGTKPSWDWPARKRSTSGMAMATIKLNGDRYFLETYRRSTLFPKTIEWTGTTEPKRVAGKEEPSQPIVLEHKLSVLEKQPDLLPYTPHGMHLKDRLVRFSGTQEVMVRGHGRSSIFDGMTQPEYSFLDAKYWTQFHQDLRGRKAVACFDAEDIASAVSTAHSTKMYLWKDAQSSDIHFHTLSYYSQKVSHYGSHRFEGQELEFPLLWLDGNTTRESSNCLLLLFHIDHRNDGEKRANKRHSGLSHLPSSELRSVGDMYVPSVYKAFLAKYQSLKVNFKHSTDCDSFKEAFEKAHYQDSLIHLLRCLPPPDPTIRARSLPSTASSRSINSFATATSSGSSNVDWLGLPPTWLQSAANPISFPEPFSPITDQSVPTIEAPQRAANSRSSRSVREEISASETEPSAPFPDGHPGNMF</sequence>
<dbReference type="EMBL" id="MCFA01000208">
    <property type="protein sequence ID" value="ORX98811.1"/>
    <property type="molecule type" value="Genomic_DNA"/>
</dbReference>
<proteinExistence type="predicted"/>
<dbReference type="OrthoDB" id="10375891at2759"/>
<evidence type="ECO:0000313" key="2">
    <source>
        <dbReference type="EMBL" id="ORX98811.1"/>
    </source>
</evidence>
<feature type="region of interest" description="Disordered" evidence="1">
    <location>
        <begin position="595"/>
        <end position="634"/>
    </location>
</feature>
<dbReference type="Proteomes" id="UP000193144">
    <property type="component" value="Unassembled WGS sequence"/>
</dbReference>
<protein>
    <submittedName>
        <fullName evidence="2">Uncharacterized protein</fullName>
    </submittedName>
</protein>
<feature type="compositionally biased region" description="Polar residues" evidence="1">
    <location>
        <begin position="538"/>
        <end position="559"/>
    </location>
</feature>
<comment type="caution">
    <text evidence="2">The sequence shown here is derived from an EMBL/GenBank/DDBJ whole genome shotgun (WGS) entry which is preliminary data.</text>
</comment>
<reference evidence="2 3" key="1">
    <citation type="submission" date="2016-07" db="EMBL/GenBank/DDBJ databases">
        <title>Pervasive Adenine N6-methylation of Active Genes in Fungi.</title>
        <authorList>
            <consortium name="DOE Joint Genome Institute"/>
            <person name="Mondo S.J."/>
            <person name="Dannebaum R.O."/>
            <person name="Kuo R.C."/>
            <person name="Labutti K."/>
            <person name="Haridas S."/>
            <person name="Kuo A."/>
            <person name="Salamov A."/>
            <person name="Ahrendt S.R."/>
            <person name="Lipzen A."/>
            <person name="Sullivan W."/>
            <person name="Andreopoulos W.B."/>
            <person name="Clum A."/>
            <person name="Lindquist E."/>
            <person name="Daum C."/>
            <person name="Ramamoorthy G.K."/>
            <person name="Gryganskyi A."/>
            <person name="Culley D."/>
            <person name="Magnuson J.K."/>
            <person name="James T.Y."/>
            <person name="O'Malley M.A."/>
            <person name="Stajich J.E."/>
            <person name="Spatafora J.W."/>
            <person name="Visel A."/>
            <person name="Grigoriev I.V."/>
        </authorList>
    </citation>
    <scope>NUCLEOTIDE SEQUENCE [LARGE SCALE GENOMIC DNA]</scope>
    <source>
        <strain evidence="2 3">CBS 115471</strain>
    </source>
</reference>